<sequence>MEWTSGREIEEIGYQTLNCIETFGLYIESGYGFLQSFAIGVKWIGEKTKNSSRRAGIFRRDNLGYD</sequence>
<proteinExistence type="predicted"/>
<protein>
    <submittedName>
        <fullName evidence="1">Uncharacterized protein</fullName>
    </submittedName>
</protein>
<reference evidence="1" key="1">
    <citation type="journal article" date="2014" name="Front. Microbiol.">
        <title>High frequency of phylogenetically diverse reductive dehalogenase-homologous genes in deep subseafloor sedimentary metagenomes.</title>
        <authorList>
            <person name="Kawai M."/>
            <person name="Futagami T."/>
            <person name="Toyoda A."/>
            <person name="Takaki Y."/>
            <person name="Nishi S."/>
            <person name="Hori S."/>
            <person name="Arai W."/>
            <person name="Tsubouchi T."/>
            <person name="Morono Y."/>
            <person name="Uchiyama I."/>
            <person name="Ito T."/>
            <person name="Fujiyama A."/>
            <person name="Inagaki F."/>
            <person name="Takami H."/>
        </authorList>
    </citation>
    <scope>NUCLEOTIDE SEQUENCE</scope>
    <source>
        <strain evidence="1">Expedition CK06-06</strain>
    </source>
</reference>
<accession>X1S1D7</accession>
<comment type="caution">
    <text evidence="1">The sequence shown here is derived from an EMBL/GenBank/DDBJ whole genome shotgun (WGS) entry which is preliminary data.</text>
</comment>
<evidence type="ECO:0000313" key="1">
    <source>
        <dbReference type="EMBL" id="GAI69265.1"/>
    </source>
</evidence>
<dbReference type="AlphaFoldDB" id="X1S1D7"/>
<gene>
    <name evidence="1" type="ORF">S12H4_02939</name>
</gene>
<organism evidence="1">
    <name type="scientific">marine sediment metagenome</name>
    <dbReference type="NCBI Taxonomy" id="412755"/>
    <lineage>
        <taxon>unclassified sequences</taxon>
        <taxon>metagenomes</taxon>
        <taxon>ecological metagenomes</taxon>
    </lineage>
</organism>
<dbReference type="EMBL" id="BARW01000775">
    <property type="protein sequence ID" value="GAI69265.1"/>
    <property type="molecule type" value="Genomic_DNA"/>
</dbReference>
<name>X1S1D7_9ZZZZ</name>